<dbReference type="InterPro" id="IPR036837">
    <property type="entry name" value="Cation_efflux_CTD_sf"/>
</dbReference>
<dbReference type="InterPro" id="IPR027469">
    <property type="entry name" value="Cation_efflux_TMD_sf"/>
</dbReference>
<dbReference type="PANTHER" id="PTHR11562:SF17">
    <property type="entry name" value="RE54080P-RELATED"/>
    <property type="match status" value="1"/>
</dbReference>
<dbReference type="GO" id="GO:0005886">
    <property type="term" value="C:plasma membrane"/>
    <property type="evidence" value="ECO:0007669"/>
    <property type="project" value="TreeGrafter"/>
</dbReference>
<evidence type="ECO:0000256" key="4">
    <source>
        <dbReference type="ARBA" id="ARBA00022692"/>
    </source>
</evidence>
<feature type="domain" description="Cation efflux protein transmembrane" evidence="10">
    <location>
        <begin position="23"/>
        <end position="210"/>
    </location>
</feature>
<protein>
    <submittedName>
        <fullName evidence="12">Cation transporter</fullName>
    </submittedName>
</protein>
<comment type="caution">
    <text evidence="12">The sequence shown here is derived from an EMBL/GenBank/DDBJ whole genome shotgun (WGS) entry which is preliminary data.</text>
</comment>
<evidence type="ECO:0000256" key="2">
    <source>
        <dbReference type="ARBA" id="ARBA00008873"/>
    </source>
</evidence>
<keyword evidence="8 9" id="KW-0472">Membrane</keyword>
<feature type="transmembrane region" description="Helical" evidence="9">
    <location>
        <begin position="21"/>
        <end position="43"/>
    </location>
</feature>
<feature type="transmembrane region" description="Helical" evidence="9">
    <location>
        <begin position="183"/>
        <end position="205"/>
    </location>
</feature>
<accession>A0A414L7C1</accession>
<comment type="subcellular location">
    <subcellularLocation>
        <location evidence="1">Membrane</location>
        <topology evidence="1">Multi-pass membrane protein</topology>
    </subcellularLocation>
</comment>
<dbReference type="SUPFAM" id="SSF160240">
    <property type="entry name" value="Cation efflux protein cytoplasmic domain-like"/>
    <property type="match status" value="1"/>
</dbReference>
<evidence type="ECO:0000256" key="3">
    <source>
        <dbReference type="ARBA" id="ARBA00022448"/>
    </source>
</evidence>
<comment type="similarity">
    <text evidence="2">Belongs to the cation diffusion facilitator (CDF) transporter (TC 2.A.4) family. SLC30A subfamily.</text>
</comment>
<dbReference type="InterPro" id="IPR058533">
    <property type="entry name" value="Cation_efflux_TM"/>
</dbReference>
<feature type="domain" description="Cation efflux protein cytoplasmic" evidence="11">
    <location>
        <begin position="218"/>
        <end position="276"/>
    </location>
</feature>
<evidence type="ECO:0000259" key="11">
    <source>
        <dbReference type="Pfam" id="PF16916"/>
    </source>
</evidence>
<dbReference type="AlphaFoldDB" id="A0A414L7C1"/>
<keyword evidence="3" id="KW-0813">Transport</keyword>
<evidence type="ECO:0000256" key="9">
    <source>
        <dbReference type="SAM" id="Phobius"/>
    </source>
</evidence>
<evidence type="ECO:0000259" key="10">
    <source>
        <dbReference type="Pfam" id="PF01545"/>
    </source>
</evidence>
<dbReference type="EMBL" id="QSKV01000009">
    <property type="protein sequence ID" value="RHE90656.1"/>
    <property type="molecule type" value="Genomic_DNA"/>
</dbReference>
<dbReference type="Pfam" id="PF16916">
    <property type="entry name" value="ZT_dimer"/>
    <property type="match status" value="1"/>
</dbReference>
<dbReference type="NCBIfam" id="TIGR01297">
    <property type="entry name" value="CDF"/>
    <property type="match status" value="1"/>
</dbReference>
<sequence length="302" mass="32707">MSHEHSHQHSHAINAESLNKAFIIGIVLNLAFVVIEFAAGFWFDSLALLSDAGHNLSDVVSLVLALLAFRLAKVKANERYTYGYKKSTILVSLLNAVILLVAVGAIVIESIHKLSNPAVVPGGAIAWVAGVGVLINAFTAFLFMKDKEKDLNVKGAYLHMAADALVSVGVLVAGIVISRTGWYIIDPIIGLIVAVVILISTWNLLHDSLRLTLDGVPTSIDSQKVVEAIRALPGVDDVHHIHIWAISTTENALTAHIVLKQPEGMQEVKHLIRHRLEDFGIGHATLEFEVPGEHCEAVFAKD</sequence>
<evidence type="ECO:0000256" key="6">
    <source>
        <dbReference type="ARBA" id="ARBA00022989"/>
    </source>
</evidence>
<evidence type="ECO:0000313" key="12">
    <source>
        <dbReference type="EMBL" id="RHE90656.1"/>
    </source>
</evidence>
<dbReference type="Proteomes" id="UP000285650">
    <property type="component" value="Unassembled WGS sequence"/>
</dbReference>
<feature type="transmembrane region" description="Helical" evidence="9">
    <location>
        <begin position="93"/>
        <end position="112"/>
    </location>
</feature>
<organism evidence="12 13">
    <name type="scientific">Bacteroides intestinalis</name>
    <dbReference type="NCBI Taxonomy" id="329854"/>
    <lineage>
        <taxon>Bacteria</taxon>
        <taxon>Pseudomonadati</taxon>
        <taxon>Bacteroidota</taxon>
        <taxon>Bacteroidia</taxon>
        <taxon>Bacteroidales</taxon>
        <taxon>Bacteroidaceae</taxon>
        <taxon>Bacteroides</taxon>
    </lineage>
</organism>
<evidence type="ECO:0000313" key="13">
    <source>
        <dbReference type="Proteomes" id="UP000285650"/>
    </source>
</evidence>
<keyword evidence="7" id="KW-0406">Ion transport</keyword>
<feature type="transmembrane region" description="Helical" evidence="9">
    <location>
        <begin position="156"/>
        <end position="177"/>
    </location>
</feature>
<evidence type="ECO:0000256" key="5">
    <source>
        <dbReference type="ARBA" id="ARBA00022906"/>
    </source>
</evidence>
<dbReference type="SUPFAM" id="SSF161111">
    <property type="entry name" value="Cation efflux protein transmembrane domain-like"/>
    <property type="match status" value="1"/>
</dbReference>
<dbReference type="InterPro" id="IPR027470">
    <property type="entry name" value="Cation_efflux_CTD"/>
</dbReference>
<reference evidence="12 13" key="1">
    <citation type="submission" date="2018-08" db="EMBL/GenBank/DDBJ databases">
        <title>A genome reference for cultivated species of the human gut microbiota.</title>
        <authorList>
            <person name="Zou Y."/>
            <person name="Xue W."/>
            <person name="Luo G."/>
        </authorList>
    </citation>
    <scope>NUCLEOTIDE SEQUENCE [LARGE SCALE GENOMIC DNA]</scope>
    <source>
        <strain evidence="12 13">AM27-17</strain>
    </source>
</reference>
<dbReference type="Gene3D" id="1.20.1510.10">
    <property type="entry name" value="Cation efflux protein transmembrane domain"/>
    <property type="match status" value="1"/>
</dbReference>
<evidence type="ECO:0000256" key="1">
    <source>
        <dbReference type="ARBA" id="ARBA00004141"/>
    </source>
</evidence>
<feature type="transmembrane region" description="Helical" evidence="9">
    <location>
        <begin position="124"/>
        <end position="144"/>
    </location>
</feature>
<proteinExistence type="inferred from homology"/>
<keyword evidence="6 9" id="KW-1133">Transmembrane helix</keyword>
<gene>
    <name evidence="12" type="ORF">DW712_13805</name>
</gene>
<dbReference type="Pfam" id="PF01545">
    <property type="entry name" value="Cation_efflux"/>
    <property type="match status" value="1"/>
</dbReference>
<dbReference type="InterPro" id="IPR050681">
    <property type="entry name" value="CDF/SLC30A"/>
</dbReference>
<name>A0A414L7C1_9BACE</name>
<dbReference type="RefSeq" id="WP_118222485.1">
    <property type="nucleotide sequence ID" value="NZ_JADNIJ010000008.1"/>
</dbReference>
<dbReference type="GO" id="GO:0005385">
    <property type="term" value="F:zinc ion transmembrane transporter activity"/>
    <property type="evidence" value="ECO:0007669"/>
    <property type="project" value="TreeGrafter"/>
</dbReference>
<keyword evidence="5" id="KW-0864">Zinc transport</keyword>
<evidence type="ECO:0000256" key="7">
    <source>
        <dbReference type="ARBA" id="ARBA00023065"/>
    </source>
</evidence>
<keyword evidence="5" id="KW-0862">Zinc</keyword>
<dbReference type="PANTHER" id="PTHR11562">
    <property type="entry name" value="CATION EFFLUX PROTEIN/ ZINC TRANSPORTER"/>
    <property type="match status" value="1"/>
</dbReference>
<feature type="transmembrane region" description="Helical" evidence="9">
    <location>
        <begin position="55"/>
        <end position="72"/>
    </location>
</feature>
<evidence type="ECO:0000256" key="8">
    <source>
        <dbReference type="ARBA" id="ARBA00023136"/>
    </source>
</evidence>
<dbReference type="InterPro" id="IPR002524">
    <property type="entry name" value="Cation_efflux"/>
</dbReference>
<keyword evidence="4 9" id="KW-0812">Transmembrane</keyword>